<comment type="caution">
    <text evidence="1">The sequence shown here is derived from an EMBL/GenBank/DDBJ whole genome shotgun (WGS) entry which is preliminary data.</text>
</comment>
<sequence>MIVSFHQKHTEPSVFLAKTRARECFEYSRCVMSRSMFVRKLIECILQPASASRDSFLFEDLYKEKYHEKIIFAEFDPISPYASVSFIWRTRSYKEWKRLYPDQKDVRQEVHDKIARFIKYGRKHQDNVLKLPQKDSRTTTKHSRMTTKLSRMTTKHTPIRIAFNFPSDFWALPTFRHQLLDIKDCTILMATGVKRDLDFLYVGPEVSTEMFEEGADWEVTRNLIDQMIMTSVRSKRVKLLEKTTWFAEWVEGIKLA</sequence>
<accession>A0A9W4UDA3</accession>
<dbReference type="EMBL" id="CAOQHR010000004">
    <property type="protein sequence ID" value="CAI6333594.1"/>
    <property type="molecule type" value="Genomic_DNA"/>
</dbReference>
<gene>
    <name evidence="1" type="ORF">PDIGIT_LOCUS6641</name>
</gene>
<evidence type="ECO:0000313" key="1">
    <source>
        <dbReference type="EMBL" id="CAI6333594.1"/>
    </source>
</evidence>
<protein>
    <submittedName>
        <fullName evidence="1">Uncharacterized protein</fullName>
    </submittedName>
</protein>
<reference evidence="1" key="1">
    <citation type="submission" date="2023-01" db="EMBL/GenBank/DDBJ databases">
        <authorList>
            <person name="Van Ghelder C."/>
            <person name="Rancurel C."/>
        </authorList>
    </citation>
    <scope>NUCLEOTIDE SEQUENCE</scope>
    <source>
        <strain evidence="1">CNCM I-4278</strain>
    </source>
</reference>
<evidence type="ECO:0000313" key="2">
    <source>
        <dbReference type="Proteomes" id="UP001152607"/>
    </source>
</evidence>
<name>A0A9W4UDA3_9PLEO</name>
<keyword evidence="2" id="KW-1185">Reference proteome</keyword>
<dbReference type="AlphaFoldDB" id="A0A9W4UDA3"/>
<organism evidence="1 2">
    <name type="scientific">Periconia digitata</name>
    <dbReference type="NCBI Taxonomy" id="1303443"/>
    <lineage>
        <taxon>Eukaryota</taxon>
        <taxon>Fungi</taxon>
        <taxon>Dikarya</taxon>
        <taxon>Ascomycota</taxon>
        <taxon>Pezizomycotina</taxon>
        <taxon>Dothideomycetes</taxon>
        <taxon>Pleosporomycetidae</taxon>
        <taxon>Pleosporales</taxon>
        <taxon>Massarineae</taxon>
        <taxon>Periconiaceae</taxon>
        <taxon>Periconia</taxon>
    </lineage>
</organism>
<dbReference type="Proteomes" id="UP001152607">
    <property type="component" value="Unassembled WGS sequence"/>
</dbReference>
<proteinExistence type="predicted"/>